<evidence type="ECO:0000313" key="2">
    <source>
        <dbReference type="Proteomes" id="UP000270190"/>
    </source>
</evidence>
<dbReference type="AlphaFoldDB" id="A0A2X0R5H2"/>
<dbReference type="Proteomes" id="UP000270190">
    <property type="component" value="Unassembled WGS sequence"/>
</dbReference>
<proteinExistence type="predicted"/>
<gene>
    <name evidence="1" type="ORF">BTBSAS_50048</name>
</gene>
<evidence type="ECO:0000313" key="1">
    <source>
        <dbReference type="EMBL" id="SPP29400.1"/>
    </source>
</evidence>
<name>A0A2X0R5H2_BROTH</name>
<organism evidence="1 2">
    <name type="scientific">Brochothrix thermosphacta</name>
    <name type="common">Microbacterium thermosphactum</name>
    <dbReference type="NCBI Taxonomy" id="2756"/>
    <lineage>
        <taxon>Bacteria</taxon>
        <taxon>Bacillati</taxon>
        <taxon>Bacillota</taxon>
        <taxon>Bacilli</taxon>
        <taxon>Bacillales</taxon>
        <taxon>Listeriaceae</taxon>
        <taxon>Brochothrix</taxon>
    </lineage>
</organism>
<dbReference type="EMBL" id="OUNC01000045">
    <property type="protein sequence ID" value="SPP29400.1"/>
    <property type="molecule type" value="Genomic_DNA"/>
</dbReference>
<sequence>MKDKDIDTVKLKEMNEYLNSQYKNTLSFMYKKKKNRIKIITDLIDSSISEDADTTQDKEYVPLKELYHLFKINEYNMSNDAQKIFWHEYGHMSEAIKCDCTFILLVVIDTKNKKQHLFYNNIKNNSISYLNMKSTFCNRINKQKGGVSYFYKHNMTPAELKKIAFGGLRQDIIKDLKKKKKMLSSFGLQLSLLPFTNKTGSSDLSFFTEDKSVSEYQKHWRGIYNYLYCKGTVPSKKEHTPKKFPLKKYKVEIEKRNKIETK</sequence>
<dbReference type="RefSeq" id="WP_120488000.1">
    <property type="nucleotide sequence ID" value="NZ_OUNC01000045.1"/>
</dbReference>
<reference evidence="2" key="1">
    <citation type="submission" date="2018-04" db="EMBL/GenBank/DDBJ databases">
        <authorList>
            <person name="Illikoud N."/>
        </authorList>
    </citation>
    <scope>NUCLEOTIDE SEQUENCE [LARGE SCALE GENOMIC DNA]</scope>
</reference>
<accession>A0A2X0R5H2</accession>
<protein>
    <submittedName>
        <fullName evidence="1">Uncharacterized protein</fullName>
    </submittedName>
</protein>